<protein>
    <recommendedName>
        <fullName evidence="3">Transposase</fullName>
    </recommendedName>
</protein>
<gene>
    <name evidence="1" type="ORF">PhaeoP66_01624</name>
</gene>
<sequence>MTAVLAAMISFKVRYFNLEINADFGLGFLKGSIKRSLDIV</sequence>
<evidence type="ECO:0000313" key="2">
    <source>
        <dbReference type="Proteomes" id="UP000236536"/>
    </source>
</evidence>
<keyword evidence="2" id="KW-1185">Reference proteome</keyword>
<name>A0ABM6RDB6_9RHOB</name>
<organism evidence="1 2">
    <name type="scientific">Phaeobacter inhibens</name>
    <dbReference type="NCBI Taxonomy" id="221822"/>
    <lineage>
        <taxon>Bacteria</taxon>
        <taxon>Pseudomonadati</taxon>
        <taxon>Pseudomonadota</taxon>
        <taxon>Alphaproteobacteria</taxon>
        <taxon>Rhodobacterales</taxon>
        <taxon>Roseobacteraceae</taxon>
        <taxon>Phaeobacter</taxon>
    </lineage>
</organism>
<proteinExistence type="predicted"/>
<reference evidence="1 2" key="1">
    <citation type="journal article" date="2017" name="Genome Biol. Evol.">
        <title>Trajectories and Drivers of Genome Evolution in Surface-Associated Marine Phaeobacter.</title>
        <authorList>
            <person name="Freese H.M."/>
            <person name="Sikorski J."/>
            <person name="Bunk B."/>
            <person name="Scheuner C."/>
            <person name="Meier-Kolthoff J.P."/>
            <person name="Sproer C."/>
            <person name="Gram L."/>
            <person name="Overmann J."/>
        </authorList>
    </citation>
    <scope>NUCLEOTIDE SEQUENCE [LARGE SCALE GENOMIC DNA]</scope>
    <source>
        <strain evidence="1 2">P66</strain>
    </source>
</reference>
<dbReference type="Proteomes" id="UP000236536">
    <property type="component" value="Chromosome"/>
</dbReference>
<accession>A0ABM6RDB6</accession>
<reference evidence="1 2" key="2">
    <citation type="journal article" date="2017" name="Int. J. Syst. Evol. Microbiol.">
        <title>Adaptation of Surface-Associated Bacteria to the Open Ocean: A Genomically Distinct Subpopulation of Phaeobacter gallaeciensis Colonizes Pacific Mesozooplankton.</title>
        <authorList>
            <person name="Freese H.M."/>
            <person name="Methner A."/>
            <person name="Overmann J."/>
        </authorList>
    </citation>
    <scope>NUCLEOTIDE SEQUENCE [LARGE SCALE GENOMIC DNA]</scope>
    <source>
        <strain evidence="1 2">P66</strain>
    </source>
</reference>
<evidence type="ECO:0008006" key="3">
    <source>
        <dbReference type="Google" id="ProtNLM"/>
    </source>
</evidence>
<evidence type="ECO:0000313" key="1">
    <source>
        <dbReference type="EMBL" id="AUQ94408.1"/>
    </source>
</evidence>
<dbReference type="EMBL" id="CP010705">
    <property type="protein sequence ID" value="AUQ94408.1"/>
    <property type="molecule type" value="Genomic_DNA"/>
</dbReference>